<evidence type="ECO:0008006" key="4">
    <source>
        <dbReference type="Google" id="ProtNLM"/>
    </source>
</evidence>
<evidence type="ECO:0000313" key="3">
    <source>
        <dbReference type="Proteomes" id="UP000628854"/>
    </source>
</evidence>
<proteinExistence type="predicted"/>
<feature type="compositionally biased region" description="Basic and acidic residues" evidence="1">
    <location>
        <begin position="1"/>
        <end position="21"/>
    </location>
</feature>
<dbReference type="Proteomes" id="UP000628854">
    <property type="component" value="Unassembled WGS sequence"/>
</dbReference>
<sequence length="46" mass="5156">MAAKDSEKAREERLKSALRDNLRRRKQAARKAKEAPPPDRGSGDHG</sequence>
<reference evidence="3" key="1">
    <citation type="journal article" date="2019" name="Int. J. Syst. Evol. Microbiol.">
        <title>The Global Catalogue of Microorganisms (GCM) 10K type strain sequencing project: providing services to taxonomists for standard genome sequencing and annotation.</title>
        <authorList>
            <consortium name="The Broad Institute Genomics Platform"/>
            <consortium name="The Broad Institute Genome Sequencing Center for Infectious Disease"/>
            <person name="Wu L."/>
            <person name="Ma J."/>
        </authorList>
    </citation>
    <scope>NUCLEOTIDE SEQUENCE [LARGE SCALE GENOMIC DNA]</scope>
    <source>
        <strain evidence="3">CGMCC 1.15928</strain>
    </source>
</reference>
<keyword evidence="3" id="KW-1185">Reference proteome</keyword>
<gene>
    <name evidence="2" type="ORF">GCM10011503_01930</name>
</gene>
<organism evidence="2 3">
    <name type="scientific">Henriciella pelagia</name>
    <dbReference type="NCBI Taxonomy" id="1977912"/>
    <lineage>
        <taxon>Bacteria</taxon>
        <taxon>Pseudomonadati</taxon>
        <taxon>Pseudomonadota</taxon>
        <taxon>Alphaproteobacteria</taxon>
        <taxon>Hyphomonadales</taxon>
        <taxon>Hyphomonadaceae</taxon>
        <taxon>Henriciella</taxon>
    </lineage>
</organism>
<feature type="compositionally biased region" description="Basic and acidic residues" evidence="1">
    <location>
        <begin position="31"/>
        <end position="46"/>
    </location>
</feature>
<protein>
    <recommendedName>
        <fullName evidence="4">DUF4169 family protein</fullName>
    </recommendedName>
</protein>
<evidence type="ECO:0000313" key="2">
    <source>
        <dbReference type="EMBL" id="GGB57154.1"/>
    </source>
</evidence>
<comment type="caution">
    <text evidence="2">The sequence shown here is derived from an EMBL/GenBank/DDBJ whole genome shotgun (WGS) entry which is preliminary data.</text>
</comment>
<name>A0ABQ1J136_9PROT</name>
<accession>A0ABQ1J136</accession>
<dbReference type="RefSeq" id="WP_188657360.1">
    <property type="nucleotide sequence ID" value="NZ_BMKF01000001.1"/>
</dbReference>
<feature type="region of interest" description="Disordered" evidence="1">
    <location>
        <begin position="1"/>
        <end position="46"/>
    </location>
</feature>
<dbReference type="EMBL" id="BMKF01000001">
    <property type="protein sequence ID" value="GGB57154.1"/>
    <property type="molecule type" value="Genomic_DNA"/>
</dbReference>
<evidence type="ECO:0000256" key="1">
    <source>
        <dbReference type="SAM" id="MobiDB-lite"/>
    </source>
</evidence>